<name>A0A2D3WGP7_9BACT</name>
<evidence type="ECO:0000313" key="1">
    <source>
        <dbReference type="EMBL" id="DAB37456.1"/>
    </source>
</evidence>
<gene>
    <name evidence="1" type="ORF">CFH83_11075</name>
</gene>
<dbReference type="Proteomes" id="UP000228859">
    <property type="component" value="Unassembled WGS sequence"/>
</dbReference>
<sequence length="63" mass="7208">MPEQSEYEAQLDEAIKILQECQQEQNVSSCYVCEKCIGCEIRAKYIRAVYESMSKGETGGFDF</sequence>
<evidence type="ECO:0000313" key="2">
    <source>
        <dbReference type="Proteomes" id="UP000228859"/>
    </source>
</evidence>
<reference evidence="1 2" key="1">
    <citation type="journal article" date="2017" name="Front. Microbiol.">
        <title>Comparative Genomic Analysis of the Class Epsilonproteobacteria and Proposed Reclassification to Epsilonbacteraeota (phyl. nov.).</title>
        <authorList>
            <person name="Waite D.W."/>
            <person name="Vanwonterghem I."/>
            <person name="Rinke C."/>
            <person name="Parks D.H."/>
            <person name="Zhang Y."/>
            <person name="Takai K."/>
            <person name="Sievert S.M."/>
            <person name="Simon J."/>
            <person name="Campbell B.J."/>
            <person name="Hanson T.E."/>
            <person name="Woyke T."/>
            <person name="Klotz M.G."/>
            <person name="Hugenholtz P."/>
        </authorList>
    </citation>
    <scope>NUCLEOTIDE SEQUENCE [LARGE SCALE GENOMIC DNA]</scope>
    <source>
        <strain evidence="1">UBA12443</strain>
    </source>
</reference>
<dbReference type="EMBL" id="DLUI01000160">
    <property type="protein sequence ID" value="DAB37456.1"/>
    <property type="molecule type" value="Genomic_DNA"/>
</dbReference>
<accession>A0A2D3WGP7</accession>
<proteinExistence type="predicted"/>
<organism evidence="1 2">
    <name type="scientific">Sulfuricurvum kujiense</name>
    <dbReference type="NCBI Taxonomy" id="148813"/>
    <lineage>
        <taxon>Bacteria</taxon>
        <taxon>Pseudomonadati</taxon>
        <taxon>Campylobacterota</taxon>
        <taxon>Epsilonproteobacteria</taxon>
        <taxon>Campylobacterales</taxon>
        <taxon>Sulfurimonadaceae</taxon>
        <taxon>Sulfuricurvum</taxon>
    </lineage>
</organism>
<comment type="caution">
    <text evidence="1">The sequence shown here is derived from an EMBL/GenBank/DDBJ whole genome shotgun (WGS) entry which is preliminary data.</text>
</comment>
<dbReference type="RefSeq" id="WP_294896913.1">
    <property type="nucleotide sequence ID" value="NZ_DLUI01000160.1"/>
</dbReference>
<dbReference type="AlphaFoldDB" id="A0A2D3WGP7"/>
<protein>
    <submittedName>
        <fullName evidence="1">Uncharacterized protein</fullName>
    </submittedName>
</protein>